<reference evidence="10" key="1">
    <citation type="submission" date="2016-07" db="EMBL/GenBank/DDBJ databases">
        <authorList>
            <person name="Florea S."/>
            <person name="Webb J.S."/>
            <person name="Jaromczyk J."/>
            <person name="Schardl C.L."/>
        </authorList>
    </citation>
    <scope>NUCLEOTIDE SEQUENCE [LARGE SCALE GENOMIC DNA]</scope>
    <source>
        <strain evidence="10">Z6</strain>
    </source>
</reference>
<keyword evidence="10" id="KW-1185">Reference proteome</keyword>
<dbReference type="NCBIfam" id="TIGR01925">
    <property type="entry name" value="spIIAB"/>
    <property type="match status" value="1"/>
</dbReference>
<dbReference type="GO" id="GO:0106310">
    <property type="term" value="F:protein serine kinase activity"/>
    <property type="evidence" value="ECO:0007669"/>
    <property type="project" value="RHEA"/>
</dbReference>
<dbReference type="RefSeq" id="WP_068716455.1">
    <property type="nucleotide sequence ID" value="NZ_LWDV01000008.1"/>
</dbReference>
<dbReference type="Proteomes" id="UP000093514">
    <property type="component" value="Unassembled WGS sequence"/>
</dbReference>
<keyword evidence="6 7" id="KW-0749">Sporulation</keyword>
<dbReference type="OrthoDB" id="9768808at2"/>
<comment type="catalytic activity">
    <reaction evidence="7">
        <text>L-seryl-[protein] + ATP = O-phospho-L-seryl-[protein] + ADP + H(+)</text>
        <dbReference type="Rhea" id="RHEA:17989"/>
        <dbReference type="Rhea" id="RHEA-COMP:9863"/>
        <dbReference type="Rhea" id="RHEA-COMP:11604"/>
        <dbReference type="ChEBI" id="CHEBI:15378"/>
        <dbReference type="ChEBI" id="CHEBI:29999"/>
        <dbReference type="ChEBI" id="CHEBI:30616"/>
        <dbReference type="ChEBI" id="CHEBI:83421"/>
        <dbReference type="ChEBI" id="CHEBI:456216"/>
        <dbReference type="EC" id="2.7.11.1"/>
    </reaction>
</comment>
<dbReference type="SMART" id="SM00387">
    <property type="entry name" value="HATPase_c"/>
    <property type="match status" value="1"/>
</dbReference>
<comment type="catalytic activity">
    <reaction evidence="7">
        <text>L-threonyl-[protein] + ATP = O-phospho-L-threonyl-[protein] + ADP + H(+)</text>
        <dbReference type="Rhea" id="RHEA:46608"/>
        <dbReference type="Rhea" id="RHEA-COMP:11060"/>
        <dbReference type="Rhea" id="RHEA-COMP:11605"/>
        <dbReference type="ChEBI" id="CHEBI:15378"/>
        <dbReference type="ChEBI" id="CHEBI:30013"/>
        <dbReference type="ChEBI" id="CHEBI:30616"/>
        <dbReference type="ChEBI" id="CHEBI:61977"/>
        <dbReference type="ChEBI" id="CHEBI:456216"/>
        <dbReference type="EC" id="2.7.11.1"/>
    </reaction>
</comment>
<dbReference type="InterPro" id="IPR003594">
    <property type="entry name" value="HATPase_dom"/>
</dbReference>
<dbReference type="PANTHER" id="PTHR35526:SF3">
    <property type="entry name" value="ANTI-SIGMA-F FACTOR RSBW"/>
    <property type="match status" value="1"/>
</dbReference>
<keyword evidence="4 7" id="KW-0418">Kinase</keyword>
<comment type="similarity">
    <text evidence="7">Belongs to the anti-sigma-factor family.</text>
</comment>
<dbReference type="SUPFAM" id="SSF55874">
    <property type="entry name" value="ATPase domain of HSP90 chaperone/DNA topoisomerase II/histidine kinase"/>
    <property type="match status" value="1"/>
</dbReference>
<dbReference type="GO" id="GO:0030436">
    <property type="term" value="P:asexual sporulation"/>
    <property type="evidence" value="ECO:0007669"/>
    <property type="project" value="UniProtKB-UniRule"/>
</dbReference>
<evidence type="ECO:0000256" key="6">
    <source>
        <dbReference type="ARBA" id="ARBA00022969"/>
    </source>
</evidence>
<dbReference type="GO" id="GO:0042174">
    <property type="term" value="P:negative regulation of sporulation resulting in formation of a cellular spore"/>
    <property type="evidence" value="ECO:0007669"/>
    <property type="project" value="InterPro"/>
</dbReference>
<evidence type="ECO:0000256" key="2">
    <source>
        <dbReference type="ARBA" id="ARBA00022679"/>
    </source>
</evidence>
<dbReference type="Pfam" id="PF13581">
    <property type="entry name" value="HATPase_c_2"/>
    <property type="match status" value="1"/>
</dbReference>
<evidence type="ECO:0000313" key="10">
    <source>
        <dbReference type="Proteomes" id="UP000093514"/>
    </source>
</evidence>
<dbReference type="InterPro" id="IPR050267">
    <property type="entry name" value="Anti-sigma-factor_SerPK"/>
</dbReference>
<proteinExistence type="inferred from homology"/>
<name>A0A1C0A9P1_9FIRM</name>
<protein>
    <recommendedName>
        <fullName evidence="7">Anti-sigma F factor</fullName>
        <ecNumber evidence="7">2.7.11.1</ecNumber>
    </recommendedName>
    <alternativeName>
        <fullName evidence="7">Stage II sporulation protein AB</fullName>
    </alternativeName>
</protein>
<evidence type="ECO:0000256" key="5">
    <source>
        <dbReference type="ARBA" id="ARBA00022840"/>
    </source>
</evidence>
<dbReference type="InterPro" id="IPR010194">
    <property type="entry name" value="Anti-sigma_F"/>
</dbReference>
<evidence type="ECO:0000256" key="7">
    <source>
        <dbReference type="HAMAP-Rule" id="MF_00637"/>
    </source>
</evidence>
<keyword evidence="2 7" id="KW-0808">Transferase</keyword>
<evidence type="ECO:0000256" key="3">
    <source>
        <dbReference type="ARBA" id="ARBA00022741"/>
    </source>
</evidence>
<dbReference type="AlphaFoldDB" id="A0A1C0A9P1"/>
<feature type="domain" description="Histidine kinase/HSP90-like ATPase" evidence="8">
    <location>
        <begin position="35"/>
        <end position="137"/>
    </location>
</feature>
<reference evidence="9 10" key="2">
    <citation type="submission" date="2016-08" db="EMBL/GenBank/DDBJ databases">
        <title>Orenia metallireducens sp. nov. strain Z6, a Novel Metal-reducing Firmicute from the Deep Subsurface.</title>
        <authorList>
            <person name="Maxim B.I."/>
            <person name="Kenneth K."/>
            <person name="Flynn T.M."/>
            <person name="Oloughlin E.J."/>
            <person name="Locke R.A."/>
            <person name="Weber J.R."/>
            <person name="Egan S.M."/>
            <person name="Mackie R.I."/>
            <person name="Cann I.K."/>
        </authorList>
    </citation>
    <scope>NUCLEOTIDE SEQUENCE [LARGE SCALE GENOMIC DNA]</scope>
    <source>
        <strain evidence="9 10">Z6</strain>
    </source>
</reference>
<keyword evidence="5 7" id="KW-0067">ATP-binding</keyword>
<comment type="function">
    <text evidence="7">Binds to sigma F and blocks its ability to form an RNA polymerase holoenzyme (E-sigma F). Phosphorylates SpoIIAA on a serine residue. This phosphorylation may enable SpoIIAA to act as an anti-anti-sigma factor that counteracts SpoIIAB and thus releases sigma F from inhibition.</text>
</comment>
<evidence type="ECO:0000313" key="9">
    <source>
        <dbReference type="EMBL" id="OCL27002.1"/>
    </source>
</evidence>
<evidence type="ECO:0000256" key="4">
    <source>
        <dbReference type="ARBA" id="ARBA00022777"/>
    </source>
</evidence>
<evidence type="ECO:0000259" key="8">
    <source>
        <dbReference type="SMART" id="SM00387"/>
    </source>
</evidence>
<dbReference type="InterPro" id="IPR036890">
    <property type="entry name" value="HATPase_C_sf"/>
</dbReference>
<keyword evidence="3 7" id="KW-0547">Nucleotide-binding</keyword>
<dbReference type="PANTHER" id="PTHR35526">
    <property type="entry name" value="ANTI-SIGMA-F FACTOR RSBW-RELATED"/>
    <property type="match status" value="1"/>
</dbReference>
<dbReference type="Gene3D" id="3.30.565.10">
    <property type="entry name" value="Histidine kinase-like ATPase, C-terminal domain"/>
    <property type="match status" value="1"/>
</dbReference>
<gene>
    <name evidence="7" type="primary">spoIIAB</name>
    <name evidence="9" type="ORF">U472_05825</name>
</gene>
<dbReference type="HAMAP" id="MF_00637">
    <property type="entry name" value="Anti_sigma_F"/>
    <property type="match status" value="1"/>
</dbReference>
<dbReference type="EMBL" id="LWDV01000008">
    <property type="protein sequence ID" value="OCL27002.1"/>
    <property type="molecule type" value="Genomic_DNA"/>
</dbReference>
<dbReference type="GO" id="GO:0016989">
    <property type="term" value="F:sigma factor antagonist activity"/>
    <property type="evidence" value="ECO:0007669"/>
    <property type="project" value="InterPro"/>
</dbReference>
<dbReference type="GO" id="GO:0004674">
    <property type="term" value="F:protein serine/threonine kinase activity"/>
    <property type="evidence" value="ECO:0007669"/>
    <property type="project" value="UniProtKB-KW"/>
</dbReference>
<evidence type="ECO:0000256" key="1">
    <source>
        <dbReference type="ARBA" id="ARBA00022527"/>
    </source>
</evidence>
<dbReference type="EC" id="2.7.11.1" evidence="7"/>
<organism evidence="9 10">
    <name type="scientific">Orenia metallireducens</name>
    <dbReference type="NCBI Taxonomy" id="1413210"/>
    <lineage>
        <taxon>Bacteria</taxon>
        <taxon>Bacillati</taxon>
        <taxon>Bacillota</taxon>
        <taxon>Clostridia</taxon>
        <taxon>Halanaerobiales</taxon>
        <taxon>Halobacteroidaceae</taxon>
        <taxon>Orenia</taxon>
    </lineage>
</organism>
<sequence length="142" mass="15577">MENKARLVIDSLSDNIGLARVTVASFASQLNFTLAELEEIKVAISEAVSNSIIHGYKGGVGEIDISMRVKEHQLEIIIEDQGCGIEDIKTACEPAYTTADRMGLGLVFIDSFMDKFEIESKVNQGTTLKMVKVPAQEQKQVN</sequence>
<keyword evidence="1 7" id="KW-0723">Serine/threonine-protein kinase</keyword>
<comment type="caution">
    <text evidence="9">The sequence shown here is derived from an EMBL/GenBank/DDBJ whole genome shotgun (WGS) entry which is preliminary data.</text>
</comment>
<dbReference type="GO" id="GO:0005524">
    <property type="term" value="F:ATP binding"/>
    <property type="evidence" value="ECO:0007669"/>
    <property type="project" value="UniProtKB-KW"/>
</dbReference>
<dbReference type="GO" id="GO:0030435">
    <property type="term" value="P:sporulation resulting in formation of a cellular spore"/>
    <property type="evidence" value="ECO:0007669"/>
    <property type="project" value="UniProtKB-KW"/>
</dbReference>
<accession>A0A1C0A9P1</accession>